<evidence type="ECO:0000256" key="5">
    <source>
        <dbReference type="ARBA" id="ARBA00023002"/>
    </source>
</evidence>
<evidence type="ECO:0000256" key="7">
    <source>
        <dbReference type="ARBA" id="ARBA00023014"/>
    </source>
</evidence>
<evidence type="ECO:0000313" key="8">
    <source>
        <dbReference type="EMBL" id="MDA3969143.1"/>
    </source>
</evidence>
<dbReference type="InterPro" id="IPR058240">
    <property type="entry name" value="rSAM_sf"/>
</dbReference>
<dbReference type="PANTHER" id="PTHR11228:SF7">
    <property type="entry name" value="PQQA PEPTIDE CYCLASE"/>
    <property type="match status" value="1"/>
</dbReference>
<comment type="cofactor">
    <cofactor evidence="1">
        <name>[4Fe-4S] cluster</name>
        <dbReference type="ChEBI" id="CHEBI:49883"/>
    </cofactor>
</comment>
<keyword evidence="5" id="KW-0560">Oxidoreductase</keyword>
<dbReference type="RefSeq" id="WP_271021445.1">
    <property type="nucleotide sequence ID" value="NZ_JAQHXR010000002.1"/>
</dbReference>
<keyword evidence="2" id="KW-0004">4Fe-4S</keyword>
<dbReference type="InterPro" id="IPR000385">
    <property type="entry name" value="MoaA_NifB_PqqE_Fe-S-bd_CS"/>
</dbReference>
<keyword evidence="4" id="KW-0479">Metal-binding</keyword>
<reference evidence="8 9" key="1">
    <citation type="submission" date="2023-01" db="EMBL/GenBank/DDBJ databases">
        <title>Description of Helicobacter ibis sp. nov. isolated from faecal droppings of black-faced ibis (Theristicus melanopis).</title>
        <authorList>
            <person name="Lopez-Cantillo M."/>
            <person name="Vidal-Veuthey B."/>
            <person name="Mella A."/>
            <person name="De La Haba R."/>
            <person name="Collado L."/>
        </authorList>
    </citation>
    <scope>NUCLEOTIDE SEQUENCE [LARGE SCALE GENOMIC DNA]</scope>
    <source>
        <strain evidence="8 9">A82</strain>
    </source>
</reference>
<evidence type="ECO:0000256" key="4">
    <source>
        <dbReference type="ARBA" id="ARBA00022723"/>
    </source>
</evidence>
<dbReference type="CDD" id="cd01335">
    <property type="entry name" value="Radical_SAM"/>
    <property type="match status" value="1"/>
</dbReference>
<dbReference type="PROSITE" id="PS01305">
    <property type="entry name" value="MOAA_NIFB_PQQE"/>
    <property type="match status" value="1"/>
</dbReference>
<proteinExistence type="predicted"/>
<protein>
    <submittedName>
        <fullName evidence="8">4Fe-4S cluster-binding domain-containing protein</fullName>
    </submittedName>
</protein>
<accession>A0ABT4VEL3</accession>
<evidence type="ECO:0000256" key="2">
    <source>
        <dbReference type="ARBA" id="ARBA00022485"/>
    </source>
</evidence>
<evidence type="ECO:0000313" key="9">
    <source>
        <dbReference type="Proteomes" id="UP001210261"/>
    </source>
</evidence>
<dbReference type="InterPro" id="IPR013785">
    <property type="entry name" value="Aldolase_TIM"/>
</dbReference>
<comment type="caution">
    <text evidence="8">The sequence shown here is derived from an EMBL/GenBank/DDBJ whole genome shotgun (WGS) entry which is preliminary data.</text>
</comment>
<sequence>MQIENIYIPPHYNYIALFLTLGCNLSCSYCINLNEEGSSRSSVSKKQIKPHEWIEFINKIKLLDENGKEREDIPLTFQGGEPTMYKGFYEVVNGIDSHFKLDLLTNFMFDVDEFISKVNPSKFTRDAKYAAIRVSYHPGQNDIDDLIIKHHKMRDAGFYVGIYSVATPQNLEHIKEIEFKCKNEGIDFRVKEYLGFDGKEWHGTYKYKDAISQKIEKYCECKTTELIVGPNGSVYRCHSDLYENRTPIGSILDSRFKIEDIYRPCYVYGHCNPCDIKVKTNRFQEFGHTSVSIKNIRELKDNEREALNRGNFGI</sequence>
<dbReference type="PANTHER" id="PTHR11228">
    <property type="entry name" value="RADICAL SAM DOMAIN PROTEIN"/>
    <property type="match status" value="1"/>
</dbReference>
<dbReference type="InterPro" id="IPR007197">
    <property type="entry name" value="rSAM"/>
</dbReference>
<keyword evidence="9" id="KW-1185">Reference proteome</keyword>
<organism evidence="8 9">
    <name type="scientific">Helicobacter ibis</name>
    <dbReference type="NCBI Taxonomy" id="2962633"/>
    <lineage>
        <taxon>Bacteria</taxon>
        <taxon>Pseudomonadati</taxon>
        <taxon>Campylobacterota</taxon>
        <taxon>Epsilonproteobacteria</taxon>
        <taxon>Campylobacterales</taxon>
        <taxon>Helicobacteraceae</taxon>
        <taxon>Helicobacter</taxon>
    </lineage>
</organism>
<dbReference type="SFLD" id="SFLDG01067">
    <property type="entry name" value="SPASM/twitch_domain_containing"/>
    <property type="match status" value="1"/>
</dbReference>
<evidence type="ECO:0000256" key="3">
    <source>
        <dbReference type="ARBA" id="ARBA00022691"/>
    </source>
</evidence>
<dbReference type="Proteomes" id="UP001210261">
    <property type="component" value="Unassembled WGS sequence"/>
</dbReference>
<gene>
    <name evidence="8" type="ORF">PF021_05570</name>
</gene>
<name>A0ABT4VEL3_9HELI</name>
<dbReference type="EMBL" id="JAQHXR010000002">
    <property type="protein sequence ID" value="MDA3969143.1"/>
    <property type="molecule type" value="Genomic_DNA"/>
</dbReference>
<dbReference type="SUPFAM" id="SSF102114">
    <property type="entry name" value="Radical SAM enzymes"/>
    <property type="match status" value="1"/>
</dbReference>
<keyword evidence="3" id="KW-0949">S-adenosyl-L-methionine</keyword>
<evidence type="ECO:0000256" key="6">
    <source>
        <dbReference type="ARBA" id="ARBA00023004"/>
    </source>
</evidence>
<dbReference type="Gene3D" id="3.20.20.70">
    <property type="entry name" value="Aldolase class I"/>
    <property type="match status" value="1"/>
</dbReference>
<dbReference type="SFLD" id="SFLDS00029">
    <property type="entry name" value="Radical_SAM"/>
    <property type="match status" value="1"/>
</dbReference>
<keyword evidence="7" id="KW-0411">Iron-sulfur</keyword>
<evidence type="ECO:0000256" key="1">
    <source>
        <dbReference type="ARBA" id="ARBA00001966"/>
    </source>
</evidence>
<dbReference type="InterPro" id="IPR050377">
    <property type="entry name" value="Radical_SAM_PqqE_MftC-like"/>
</dbReference>
<keyword evidence="6" id="KW-0408">Iron</keyword>